<organism evidence="5 6">
    <name type="scientific">Kingdonia uniflora</name>
    <dbReference type="NCBI Taxonomy" id="39325"/>
    <lineage>
        <taxon>Eukaryota</taxon>
        <taxon>Viridiplantae</taxon>
        <taxon>Streptophyta</taxon>
        <taxon>Embryophyta</taxon>
        <taxon>Tracheophyta</taxon>
        <taxon>Spermatophyta</taxon>
        <taxon>Magnoliopsida</taxon>
        <taxon>Ranunculales</taxon>
        <taxon>Circaeasteraceae</taxon>
        <taxon>Kingdonia</taxon>
    </lineage>
</organism>
<evidence type="ECO:0000313" key="6">
    <source>
        <dbReference type="Proteomes" id="UP000541444"/>
    </source>
</evidence>
<dbReference type="Gene3D" id="2.130.10.10">
    <property type="entry name" value="YVTN repeat-like/Quinoprotein amine dehydrogenase"/>
    <property type="match status" value="1"/>
</dbReference>
<dbReference type="AlphaFoldDB" id="A0A7J7NXP5"/>
<feature type="region of interest" description="Disordered" evidence="4">
    <location>
        <begin position="268"/>
        <end position="289"/>
    </location>
</feature>
<gene>
    <name evidence="5" type="ORF">GIB67_007273</name>
</gene>
<keyword evidence="6" id="KW-1185">Reference proteome</keyword>
<evidence type="ECO:0000256" key="2">
    <source>
        <dbReference type="ARBA" id="ARBA00022737"/>
    </source>
</evidence>
<reference evidence="5 6" key="1">
    <citation type="journal article" date="2020" name="IScience">
        <title>Genome Sequencing of the Endangered Kingdonia uniflora (Circaeasteraceae, Ranunculales) Reveals Potential Mechanisms of Evolutionary Specialization.</title>
        <authorList>
            <person name="Sun Y."/>
            <person name="Deng T."/>
            <person name="Zhang A."/>
            <person name="Moore M.J."/>
            <person name="Landis J.B."/>
            <person name="Lin N."/>
            <person name="Zhang H."/>
            <person name="Zhang X."/>
            <person name="Huang J."/>
            <person name="Zhang X."/>
            <person name="Sun H."/>
            <person name="Wang H."/>
        </authorList>
    </citation>
    <scope>NUCLEOTIDE SEQUENCE [LARGE SCALE GENOMIC DNA]</scope>
    <source>
        <strain evidence="5">TB1705</strain>
        <tissue evidence="5">Leaf</tissue>
    </source>
</reference>
<dbReference type="PROSITE" id="PS50082">
    <property type="entry name" value="WD_REPEATS_2"/>
    <property type="match status" value="1"/>
</dbReference>
<dbReference type="InterPro" id="IPR036322">
    <property type="entry name" value="WD40_repeat_dom_sf"/>
</dbReference>
<dbReference type="InterPro" id="IPR001680">
    <property type="entry name" value="WD40_rpt"/>
</dbReference>
<dbReference type="PANTHER" id="PTHR10971">
    <property type="entry name" value="MRNA EXPORT FACTOR AND BUB3"/>
    <property type="match status" value="1"/>
</dbReference>
<dbReference type="InterPro" id="IPR019775">
    <property type="entry name" value="WD40_repeat_CS"/>
</dbReference>
<keyword evidence="2" id="KW-0677">Repeat</keyword>
<feature type="repeat" description="WD" evidence="3">
    <location>
        <begin position="90"/>
        <end position="131"/>
    </location>
</feature>
<keyword evidence="1 3" id="KW-0853">WD repeat</keyword>
<feature type="compositionally biased region" description="Acidic residues" evidence="4">
    <location>
        <begin position="275"/>
        <end position="289"/>
    </location>
</feature>
<sequence>MERVILKLENPFGDAISRVRFAPQSNNLLISSWDSTLRLYDVDTSLLRLESPMEVALLGCCFKDESIAFSIGADCCVRRHDFHSGICSTVGNHDDLATCVEYSEETSQTISAGLDKKIMSWDMRLKNGIRNSKDVGGEVESMSLFGIYLLVAIGASVYKYDLRKLEAPMHKEESSMDYRIGCVRSFPNCEGYAVGSIDGRVSLEFLNLSNANEKRLDLERSSKEEAYGLEFIHFSGLTSTVGELVEQLRLTTLALGSVSAKRQGCSKKKWVSTGDGDDDNAGMDNDSSDAESVKERLGFVAVEAEEDIQNSRVSNCNQCQFRCHPKQIDGKHHLVAVNDLMFHPSRYGAFVSGDNEGFVVMWDAHSRKRLFQFPRYPSSVASLSFNHDGELLAAASSFTYQEANEIIELDLVTVVKRRAASDIHTPNGWEPIGLIFQRKYLVDTAFANCMRKFTTKIIADQVGVRQSQLTGLTFTCFLVRATVHIRHNFASTISCAAL</sequence>
<comment type="caution">
    <text evidence="5">The sequence shown here is derived from an EMBL/GenBank/DDBJ whole genome shotgun (WGS) entry which is preliminary data.</text>
</comment>
<evidence type="ECO:0000256" key="1">
    <source>
        <dbReference type="ARBA" id="ARBA00022574"/>
    </source>
</evidence>
<evidence type="ECO:0000256" key="3">
    <source>
        <dbReference type="PROSITE-ProRule" id="PRU00221"/>
    </source>
</evidence>
<proteinExistence type="predicted"/>
<evidence type="ECO:0000256" key="4">
    <source>
        <dbReference type="SAM" id="MobiDB-lite"/>
    </source>
</evidence>
<evidence type="ECO:0000313" key="5">
    <source>
        <dbReference type="EMBL" id="KAF6171752.1"/>
    </source>
</evidence>
<dbReference type="EMBL" id="JACGCM010000455">
    <property type="protein sequence ID" value="KAF6171752.1"/>
    <property type="molecule type" value="Genomic_DNA"/>
</dbReference>
<dbReference type="PROSITE" id="PS00678">
    <property type="entry name" value="WD_REPEATS_1"/>
    <property type="match status" value="1"/>
</dbReference>
<dbReference type="Proteomes" id="UP000541444">
    <property type="component" value="Unassembled WGS sequence"/>
</dbReference>
<dbReference type="InterPro" id="IPR015943">
    <property type="entry name" value="WD40/YVTN_repeat-like_dom_sf"/>
</dbReference>
<dbReference type="SMART" id="SM00320">
    <property type="entry name" value="WD40"/>
    <property type="match status" value="4"/>
</dbReference>
<accession>A0A7J7NXP5</accession>
<name>A0A7J7NXP5_9MAGN</name>
<dbReference type="SUPFAM" id="SSF50978">
    <property type="entry name" value="WD40 repeat-like"/>
    <property type="match status" value="1"/>
</dbReference>
<dbReference type="OrthoDB" id="10262475at2759"/>
<dbReference type="Pfam" id="PF00400">
    <property type="entry name" value="WD40"/>
    <property type="match status" value="1"/>
</dbReference>
<protein>
    <submittedName>
        <fullName evidence="5">Uncharacterized protein</fullName>
    </submittedName>
</protein>